<evidence type="ECO:0000313" key="11">
    <source>
        <dbReference type="Proteomes" id="UP001489509"/>
    </source>
</evidence>
<dbReference type="RefSeq" id="WP_349217861.1">
    <property type="nucleotide sequence ID" value="NZ_JBBMFD010000001.1"/>
</dbReference>
<keyword evidence="6 9" id="KW-1133">Transmembrane helix</keyword>
<evidence type="ECO:0000313" key="10">
    <source>
        <dbReference type="EMBL" id="MEQ2439604.1"/>
    </source>
</evidence>
<dbReference type="InterPro" id="IPR002523">
    <property type="entry name" value="MgTranspt_CorA/ZnTranspt_ZntB"/>
</dbReference>
<keyword evidence="11" id="KW-1185">Reference proteome</keyword>
<evidence type="ECO:0000256" key="1">
    <source>
        <dbReference type="ARBA" id="ARBA00004651"/>
    </source>
</evidence>
<feature type="coiled-coil region" evidence="8">
    <location>
        <begin position="133"/>
        <end position="160"/>
    </location>
</feature>
<evidence type="ECO:0000256" key="6">
    <source>
        <dbReference type="ARBA" id="ARBA00022989"/>
    </source>
</evidence>
<dbReference type="Proteomes" id="UP001489509">
    <property type="component" value="Unassembled WGS sequence"/>
</dbReference>
<accession>A0ABV1DYB0</accession>
<keyword evidence="8" id="KW-0175">Coiled coil</keyword>
<proteinExistence type="inferred from homology"/>
<keyword evidence="5 9" id="KW-0812">Transmembrane</keyword>
<evidence type="ECO:0000256" key="9">
    <source>
        <dbReference type="SAM" id="Phobius"/>
    </source>
</evidence>
<protein>
    <submittedName>
        <fullName evidence="10">CorA family divalent cation transporter</fullName>
    </submittedName>
</protein>
<dbReference type="Pfam" id="PF01544">
    <property type="entry name" value="CorA"/>
    <property type="match status" value="1"/>
</dbReference>
<comment type="similarity">
    <text evidence="2">Belongs to the CorA metal ion transporter (MIT) (TC 1.A.35) family.</text>
</comment>
<dbReference type="CDD" id="cd12826">
    <property type="entry name" value="EcCorA_ZntB-like_u1"/>
    <property type="match status" value="1"/>
</dbReference>
<feature type="transmembrane region" description="Helical" evidence="9">
    <location>
        <begin position="280"/>
        <end position="300"/>
    </location>
</feature>
<dbReference type="PANTHER" id="PTHR46494:SF1">
    <property type="entry name" value="CORA FAMILY METAL ION TRANSPORTER (EUROFUNG)"/>
    <property type="match status" value="1"/>
</dbReference>
<dbReference type="InterPro" id="IPR045863">
    <property type="entry name" value="CorA_TM1_TM2"/>
</dbReference>
<dbReference type="PANTHER" id="PTHR46494">
    <property type="entry name" value="CORA FAMILY METAL ION TRANSPORTER (EUROFUNG)"/>
    <property type="match status" value="1"/>
</dbReference>
<sequence length="306" mass="35510">MRYRMKDGCLQIQESSAEDTGADRVICVFGLEEAKAAAADFGLSPSFLAEAFENRSTRVECHENLDLFCIHTLAHAGQADSFSTVFVFLQRENLLFACKEPQRVEAMMERIRRDDKADQSFGRVLCEFFNILMEKDTSRLEGMEQEITSLEDEILLNRQKVDYVRRIIVLRKRLMVLRRYYEQLLDVFSYIDGNENGLFEKRSLRAFRILAGKADRLYHNVLGLRDYVTQIREAYQAEVDINLNTTMKIFTVITAIFLPLTLVAGWYGMNFNMPEYQSPYGYPIVIAVSLIVVAACLLFFKKRKWF</sequence>
<dbReference type="SUPFAM" id="SSF143865">
    <property type="entry name" value="CorA soluble domain-like"/>
    <property type="match status" value="1"/>
</dbReference>
<reference evidence="10 11" key="1">
    <citation type="submission" date="2024-03" db="EMBL/GenBank/DDBJ databases">
        <title>Human intestinal bacterial collection.</title>
        <authorList>
            <person name="Pauvert C."/>
            <person name="Hitch T.C.A."/>
            <person name="Clavel T."/>
        </authorList>
    </citation>
    <scope>NUCLEOTIDE SEQUENCE [LARGE SCALE GENOMIC DNA]</scope>
    <source>
        <strain evidence="10 11">CLA-JM-H44</strain>
    </source>
</reference>
<organism evidence="10 11">
    <name type="scientific">Solibaculum intestinale</name>
    <dbReference type="NCBI Taxonomy" id="3133165"/>
    <lineage>
        <taxon>Bacteria</taxon>
        <taxon>Bacillati</taxon>
        <taxon>Bacillota</taxon>
        <taxon>Clostridia</taxon>
        <taxon>Eubacteriales</taxon>
        <taxon>Oscillospiraceae</taxon>
        <taxon>Solibaculum</taxon>
    </lineage>
</organism>
<dbReference type="InterPro" id="IPR045861">
    <property type="entry name" value="CorA_cytoplasmic_dom"/>
</dbReference>
<keyword evidence="3" id="KW-0813">Transport</keyword>
<comment type="subcellular location">
    <subcellularLocation>
        <location evidence="1">Cell membrane</location>
        <topology evidence="1">Multi-pass membrane protein</topology>
    </subcellularLocation>
</comment>
<comment type="caution">
    <text evidence="10">The sequence shown here is derived from an EMBL/GenBank/DDBJ whole genome shotgun (WGS) entry which is preliminary data.</text>
</comment>
<dbReference type="EMBL" id="JBBMFD010000001">
    <property type="protein sequence ID" value="MEQ2439604.1"/>
    <property type="molecule type" value="Genomic_DNA"/>
</dbReference>
<evidence type="ECO:0000256" key="5">
    <source>
        <dbReference type="ARBA" id="ARBA00022692"/>
    </source>
</evidence>
<dbReference type="SUPFAM" id="SSF144083">
    <property type="entry name" value="Magnesium transport protein CorA, transmembrane region"/>
    <property type="match status" value="1"/>
</dbReference>
<evidence type="ECO:0000256" key="7">
    <source>
        <dbReference type="ARBA" id="ARBA00023136"/>
    </source>
</evidence>
<feature type="transmembrane region" description="Helical" evidence="9">
    <location>
        <begin position="249"/>
        <end position="268"/>
    </location>
</feature>
<keyword evidence="4" id="KW-1003">Cell membrane</keyword>
<dbReference type="Gene3D" id="1.20.58.340">
    <property type="entry name" value="Magnesium transport protein CorA, transmembrane region"/>
    <property type="match status" value="2"/>
</dbReference>
<name>A0ABV1DYB0_9FIRM</name>
<evidence type="ECO:0000256" key="2">
    <source>
        <dbReference type="ARBA" id="ARBA00009765"/>
    </source>
</evidence>
<keyword evidence="7 9" id="KW-0472">Membrane</keyword>
<gene>
    <name evidence="10" type="ORF">WMO26_02035</name>
</gene>
<evidence type="ECO:0000256" key="3">
    <source>
        <dbReference type="ARBA" id="ARBA00022448"/>
    </source>
</evidence>
<evidence type="ECO:0000256" key="4">
    <source>
        <dbReference type="ARBA" id="ARBA00022475"/>
    </source>
</evidence>
<evidence type="ECO:0000256" key="8">
    <source>
        <dbReference type="SAM" id="Coils"/>
    </source>
</evidence>